<dbReference type="AlphaFoldDB" id="A0A4Y6PUX9"/>
<dbReference type="GO" id="GO:0006221">
    <property type="term" value="P:pyrimidine nucleotide biosynthetic process"/>
    <property type="evidence" value="ECO:0007669"/>
    <property type="project" value="InterPro"/>
</dbReference>
<dbReference type="EMBL" id="CP041186">
    <property type="protein sequence ID" value="QDG51807.1"/>
    <property type="molecule type" value="Genomic_DNA"/>
</dbReference>
<comment type="cofactor">
    <cofactor evidence="1">
        <name>Zn(2+)</name>
        <dbReference type="ChEBI" id="CHEBI:29105"/>
    </cofactor>
</comment>
<dbReference type="Pfam" id="PF01979">
    <property type="entry name" value="Amidohydro_1"/>
    <property type="match status" value="1"/>
</dbReference>
<dbReference type="InterPro" id="IPR002195">
    <property type="entry name" value="Dihydroorotase_CS"/>
</dbReference>
<evidence type="ECO:0000256" key="3">
    <source>
        <dbReference type="ARBA" id="ARBA00010286"/>
    </source>
</evidence>
<evidence type="ECO:0000259" key="6">
    <source>
        <dbReference type="Pfam" id="PF01979"/>
    </source>
</evidence>
<dbReference type="Gene3D" id="2.30.40.10">
    <property type="entry name" value="Urease, subunit C, domain 1"/>
    <property type="match status" value="1"/>
</dbReference>
<accession>A0A4Y6PUX9</accession>
<keyword evidence="8" id="KW-1185">Reference proteome</keyword>
<dbReference type="HAMAP" id="MF_00220_A">
    <property type="entry name" value="PyrC_classI_A"/>
    <property type="match status" value="1"/>
</dbReference>
<dbReference type="InterPro" id="IPR050138">
    <property type="entry name" value="DHOase/Allantoinase_Hydrolase"/>
</dbReference>
<keyword evidence="4" id="KW-0479">Metal-binding</keyword>
<dbReference type="InterPro" id="IPR011059">
    <property type="entry name" value="Metal-dep_hydrolase_composite"/>
</dbReference>
<protein>
    <submittedName>
        <fullName evidence="7">Dihydroorotase</fullName>
    </submittedName>
</protein>
<accession>A0A5B8Y748</accession>
<evidence type="ECO:0000313" key="7">
    <source>
        <dbReference type="EMBL" id="QDG51807.1"/>
    </source>
</evidence>
<dbReference type="Proteomes" id="UP000315995">
    <property type="component" value="Chromosome"/>
</dbReference>
<dbReference type="GO" id="GO:0046872">
    <property type="term" value="F:metal ion binding"/>
    <property type="evidence" value="ECO:0007669"/>
    <property type="project" value="UniProtKB-KW"/>
</dbReference>
<dbReference type="CDD" id="cd01318">
    <property type="entry name" value="DHOase_IIb"/>
    <property type="match status" value="1"/>
</dbReference>
<feature type="domain" description="Amidohydrolase-related" evidence="6">
    <location>
        <begin position="54"/>
        <end position="426"/>
    </location>
</feature>
<proteinExistence type="inferred from homology"/>
<evidence type="ECO:0000313" key="8">
    <source>
        <dbReference type="Proteomes" id="UP000315995"/>
    </source>
</evidence>
<dbReference type="GO" id="GO:0004151">
    <property type="term" value="F:dihydroorotase activity"/>
    <property type="evidence" value="ECO:0007669"/>
    <property type="project" value="InterPro"/>
</dbReference>
<dbReference type="GO" id="GO:0006145">
    <property type="term" value="P:purine nucleobase catabolic process"/>
    <property type="evidence" value="ECO:0007669"/>
    <property type="project" value="TreeGrafter"/>
</dbReference>
<dbReference type="InterPro" id="IPR006680">
    <property type="entry name" value="Amidohydro-rel"/>
</dbReference>
<dbReference type="InterPro" id="IPR032466">
    <property type="entry name" value="Metal_Hydrolase"/>
</dbReference>
<dbReference type="GO" id="GO:0004038">
    <property type="term" value="F:allantoinase activity"/>
    <property type="evidence" value="ECO:0007669"/>
    <property type="project" value="TreeGrafter"/>
</dbReference>
<dbReference type="SUPFAM" id="SSF51556">
    <property type="entry name" value="Metallo-dependent hydrolases"/>
    <property type="match status" value="1"/>
</dbReference>
<comment type="similarity">
    <text evidence="3">Belongs to the metallo-dependent hydrolases superfamily. DHOase family. Class I DHOase subfamily.</text>
</comment>
<dbReference type="SUPFAM" id="SSF51338">
    <property type="entry name" value="Composite domain of metallo-dependent hydrolases"/>
    <property type="match status" value="1"/>
</dbReference>
<evidence type="ECO:0000256" key="2">
    <source>
        <dbReference type="ARBA" id="ARBA00002368"/>
    </source>
</evidence>
<sequence>MTMADRSKVIRDVTIFTPDGRVEGDCLIENGRIAEIGEVTGTADTEIDGKGRWLWPGAIDGHVHFREPGPTYKEDWHTGSSAAVAGGVTTVFEMPNTKPTTTTVERLREKRALASEKTLCNFGLFFGAGPNNHDEIRKAQGVPGLKIFMGCSTGDLLVYREEDLDEVFAAWLGKVCVHAESELRLRERAEKFEGRDDPKVHSEIRDPRAAAEAVELATKLALDHGRDLHVLHLSTLDELEVLDAAREKAQEHGLNTRITCEVCPHHLFMNTDAYDEWGTRVRMNPPLRSEEHRKAMWEGLDEGAIQMIATDHAPHTIEEKDRPYREAPSGVPGVETMLPLMLDAAHRGECSYEDVLEWVCHAPAEIYGVVGRSKIEQGNHADLVLIDPKMTREVRDEDQFTKCQWTPWAGRELTGWPVLTLVNGEVAYRRDDDGRGEVVGRVGMGVEVEFE</sequence>
<dbReference type="NCBIfam" id="TIGR00857">
    <property type="entry name" value="pyrC_multi"/>
    <property type="match status" value="1"/>
</dbReference>
<comment type="function">
    <text evidence="2">Catalyzes the reversible cyclization of carbamoyl aspartate to dihydroorotate.</text>
</comment>
<name>A0A4Y6PUX9_PERCE</name>
<evidence type="ECO:0000256" key="1">
    <source>
        <dbReference type="ARBA" id="ARBA00001947"/>
    </source>
</evidence>
<dbReference type="PROSITE" id="PS00483">
    <property type="entry name" value="DIHYDROOROTASE_2"/>
    <property type="match status" value="1"/>
</dbReference>
<dbReference type="InterPro" id="IPR004722">
    <property type="entry name" value="DHOase"/>
</dbReference>
<keyword evidence="5" id="KW-0378">Hydrolase</keyword>
<dbReference type="NCBIfam" id="NF005751">
    <property type="entry name" value="PRK07575.1"/>
    <property type="match status" value="1"/>
</dbReference>
<organism evidence="7 8">
    <name type="scientific">Persicimonas caeni</name>
    <dbReference type="NCBI Taxonomy" id="2292766"/>
    <lineage>
        <taxon>Bacteria</taxon>
        <taxon>Deltaproteobacteria</taxon>
        <taxon>Bradymonadales</taxon>
        <taxon>Bradymonadaceae</taxon>
        <taxon>Persicimonas</taxon>
    </lineage>
</organism>
<dbReference type="PANTHER" id="PTHR43668">
    <property type="entry name" value="ALLANTOINASE"/>
    <property type="match status" value="1"/>
</dbReference>
<reference evidence="7 8" key="1">
    <citation type="submission" date="2019-06" db="EMBL/GenBank/DDBJ databases">
        <title>Persicimonas caeni gen. nov., sp. nov., a predatory bacterium isolated from solar saltern.</title>
        <authorList>
            <person name="Wang S."/>
        </authorList>
    </citation>
    <scope>NUCLEOTIDE SEQUENCE [LARGE SCALE GENOMIC DNA]</scope>
    <source>
        <strain evidence="7 8">YN101</strain>
    </source>
</reference>
<gene>
    <name evidence="7" type="ORF">FIV42_13965</name>
</gene>
<dbReference type="OrthoDB" id="9803027at2"/>
<evidence type="ECO:0000256" key="5">
    <source>
        <dbReference type="ARBA" id="ARBA00022801"/>
    </source>
</evidence>
<evidence type="ECO:0000256" key="4">
    <source>
        <dbReference type="ARBA" id="ARBA00022723"/>
    </source>
</evidence>
<dbReference type="Gene3D" id="3.20.20.140">
    <property type="entry name" value="Metal-dependent hydrolases"/>
    <property type="match status" value="1"/>
</dbReference>
<dbReference type="GO" id="GO:0005737">
    <property type="term" value="C:cytoplasm"/>
    <property type="evidence" value="ECO:0007669"/>
    <property type="project" value="TreeGrafter"/>
</dbReference>
<dbReference type="PANTHER" id="PTHR43668:SF4">
    <property type="entry name" value="ALLANTOINASE"/>
    <property type="match status" value="1"/>
</dbReference>